<evidence type="ECO:0000313" key="5">
    <source>
        <dbReference type="Proteomes" id="UP000030746"/>
    </source>
</evidence>
<dbReference type="SMART" id="SM00369">
    <property type="entry name" value="LRR_TYP"/>
    <property type="match status" value="4"/>
</dbReference>
<dbReference type="OMA" id="CSCYRGT"/>
<dbReference type="PROSITE" id="PS51450">
    <property type="entry name" value="LRR"/>
    <property type="match status" value="2"/>
</dbReference>
<evidence type="ECO:0000313" key="4">
    <source>
        <dbReference type="EMBL" id="ESO83813.1"/>
    </source>
</evidence>
<dbReference type="InterPro" id="IPR050541">
    <property type="entry name" value="LRR_TM_domain-containing"/>
</dbReference>
<evidence type="ECO:0000256" key="1">
    <source>
        <dbReference type="ARBA" id="ARBA00022614"/>
    </source>
</evidence>
<dbReference type="EMBL" id="KB203598">
    <property type="protein sequence ID" value="ESO83813.1"/>
    <property type="molecule type" value="Genomic_DNA"/>
</dbReference>
<dbReference type="HOGENOM" id="CLU_1820622_0_0_1"/>
<feature type="non-terminal residue" evidence="4">
    <location>
        <position position="1"/>
    </location>
</feature>
<feature type="non-terminal residue" evidence="4">
    <location>
        <position position="142"/>
    </location>
</feature>
<dbReference type="GO" id="GO:0005886">
    <property type="term" value="C:plasma membrane"/>
    <property type="evidence" value="ECO:0007669"/>
    <property type="project" value="TreeGrafter"/>
</dbReference>
<proteinExistence type="predicted"/>
<evidence type="ECO:0008006" key="6">
    <source>
        <dbReference type="Google" id="ProtNLM"/>
    </source>
</evidence>
<dbReference type="PRINTS" id="PR00019">
    <property type="entry name" value="LEURICHRPT"/>
</dbReference>
<keyword evidence="2" id="KW-0732">Signal</keyword>
<dbReference type="InterPro" id="IPR001611">
    <property type="entry name" value="Leu-rich_rpt"/>
</dbReference>
<keyword evidence="3" id="KW-0677">Repeat</keyword>
<sequence length="142" mass="15783">TFLNCSGLGFLNVPKNLPVNTTRLDLSSNNITTLFNNDFSELTNLRYLDLSINLISLIQSGSRLLSPLTKLEVLDISNNGLASLPNDIFSELKNLQMIVLTNNKLIFIPDVTTSNTNSNFHISLYGNVLYCGCPSVKFLLWL</sequence>
<protein>
    <recommendedName>
        <fullName evidence="6">LRRCT domain-containing protein</fullName>
    </recommendedName>
</protein>
<dbReference type="KEGG" id="lgi:LOTGIDRAFT_77193"/>
<name>V3Z015_LOTGI</name>
<dbReference type="SUPFAM" id="SSF52058">
    <property type="entry name" value="L domain-like"/>
    <property type="match status" value="1"/>
</dbReference>
<dbReference type="STRING" id="225164.V3Z015"/>
<dbReference type="Proteomes" id="UP000030746">
    <property type="component" value="Unassembled WGS sequence"/>
</dbReference>
<accession>V3Z015</accession>
<organism evidence="4 5">
    <name type="scientific">Lottia gigantea</name>
    <name type="common">Giant owl limpet</name>
    <dbReference type="NCBI Taxonomy" id="225164"/>
    <lineage>
        <taxon>Eukaryota</taxon>
        <taxon>Metazoa</taxon>
        <taxon>Spiralia</taxon>
        <taxon>Lophotrochozoa</taxon>
        <taxon>Mollusca</taxon>
        <taxon>Gastropoda</taxon>
        <taxon>Patellogastropoda</taxon>
        <taxon>Lottioidea</taxon>
        <taxon>Lottiidae</taxon>
        <taxon>Lottia</taxon>
    </lineage>
</organism>
<dbReference type="InterPro" id="IPR003591">
    <property type="entry name" value="Leu-rich_rpt_typical-subtyp"/>
</dbReference>
<dbReference type="Gene3D" id="3.80.10.10">
    <property type="entry name" value="Ribonuclease Inhibitor"/>
    <property type="match status" value="2"/>
</dbReference>
<dbReference type="Pfam" id="PF13855">
    <property type="entry name" value="LRR_8"/>
    <property type="match status" value="2"/>
</dbReference>
<dbReference type="RefSeq" id="XP_009065497.1">
    <property type="nucleotide sequence ID" value="XM_009067249.1"/>
</dbReference>
<dbReference type="PANTHER" id="PTHR24369">
    <property type="entry name" value="ANTIGEN BSP, PUTATIVE-RELATED"/>
    <property type="match status" value="1"/>
</dbReference>
<evidence type="ECO:0000256" key="3">
    <source>
        <dbReference type="ARBA" id="ARBA00022737"/>
    </source>
</evidence>
<reference evidence="4 5" key="1">
    <citation type="journal article" date="2013" name="Nature">
        <title>Insights into bilaterian evolution from three spiralian genomes.</title>
        <authorList>
            <person name="Simakov O."/>
            <person name="Marletaz F."/>
            <person name="Cho S.J."/>
            <person name="Edsinger-Gonzales E."/>
            <person name="Havlak P."/>
            <person name="Hellsten U."/>
            <person name="Kuo D.H."/>
            <person name="Larsson T."/>
            <person name="Lv J."/>
            <person name="Arendt D."/>
            <person name="Savage R."/>
            <person name="Osoegawa K."/>
            <person name="de Jong P."/>
            <person name="Grimwood J."/>
            <person name="Chapman J.A."/>
            <person name="Shapiro H."/>
            <person name="Aerts A."/>
            <person name="Otillar R.P."/>
            <person name="Terry A.Y."/>
            <person name="Boore J.L."/>
            <person name="Grigoriev I.V."/>
            <person name="Lindberg D.R."/>
            <person name="Seaver E.C."/>
            <person name="Weisblat D.A."/>
            <person name="Putnam N.H."/>
            <person name="Rokhsar D.S."/>
        </authorList>
    </citation>
    <scope>NUCLEOTIDE SEQUENCE [LARGE SCALE GENOMIC DNA]</scope>
</reference>
<keyword evidence="1" id="KW-0433">Leucine-rich repeat</keyword>
<dbReference type="OrthoDB" id="660555at2759"/>
<dbReference type="InterPro" id="IPR032675">
    <property type="entry name" value="LRR_dom_sf"/>
</dbReference>
<evidence type="ECO:0000256" key="2">
    <source>
        <dbReference type="ARBA" id="ARBA00022729"/>
    </source>
</evidence>
<dbReference type="AlphaFoldDB" id="V3Z015"/>
<dbReference type="CTD" id="20252265"/>
<dbReference type="GeneID" id="20252265"/>
<gene>
    <name evidence="4" type="ORF">LOTGIDRAFT_77193</name>
</gene>
<keyword evidence="5" id="KW-1185">Reference proteome</keyword>
<dbReference type="PANTHER" id="PTHR24369:SF210">
    <property type="entry name" value="CHAOPTIN-RELATED"/>
    <property type="match status" value="1"/>
</dbReference>